<evidence type="ECO:0000313" key="2">
    <source>
        <dbReference type="Proteomes" id="UP000712600"/>
    </source>
</evidence>
<protein>
    <submittedName>
        <fullName evidence="1">Uncharacterized protein</fullName>
    </submittedName>
</protein>
<dbReference type="AlphaFoldDB" id="A0A8S9RSZ3"/>
<accession>A0A8S9RSZ3</accession>
<proteinExistence type="predicted"/>
<name>A0A8S9RSZ3_BRACR</name>
<sequence>MGILGTWCGFWASVGHKICLAHILSSPSIDVKGAPSIDSTSPLRQLPLAKQTDHASLYTKKAPKDTKIIIFLQNVFEPTGEAVKKQENFIKGNKALKYHVNAIIEDDFLQVVKADKLQHGYFDVDSSMSFGCSHWCRPTPRDELRWMEWDEHRSTPNLDTLIHPNPYIVELPKIDTSRLNALGSPSQPSETPIANISTKSEDAAEPMQVHQAAAGITLRKKKEKDPKHMKKGDNDKEMESFIKRYLRIPLDKPFEEAYFTHRLWWFLRETKETEENIRRMFHQVKEKMKHRSALKKKSDPGKFVVPRLIGGIDYPSAPWDT</sequence>
<organism evidence="1 2">
    <name type="scientific">Brassica cretica</name>
    <name type="common">Mustard</name>
    <dbReference type="NCBI Taxonomy" id="69181"/>
    <lineage>
        <taxon>Eukaryota</taxon>
        <taxon>Viridiplantae</taxon>
        <taxon>Streptophyta</taxon>
        <taxon>Embryophyta</taxon>
        <taxon>Tracheophyta</taxon>
        <taxon>Spermatophyta</taxon>
        <taxon>Magnoliopsida</taxon>
        <taxon>eudicotyledons</taxon>
        <taxon>Gunneridae</taxon>
        <taxon>Pentapetalae</taxon>
        <taxon>rosids</taxon>
        <taxon>malvids</taxon>
        <taxon>Brassicales</taxon>
        <taxon>Brassicaceae</taxon>
        <taxon>Brassiceae</taxon>
        <taxon>Brassica</taxon>
    </lineage>
</organism>
<gene>
    <name evidence="1" type="ORF">F2Q69_00028976</name>
</gene>
<dbReference type="EMBL" id="QGKX02000088">
    <property type="protein sequence ID" value="KAF3583322.1"/>
    <property type="molecule type" value="Genomic_DNA"/>
</dbReference>
<comment type="caution">
    <text evidence="1">The sequence shown here is derived from an EMBL/GenBank/DDBJ whole genome shotgun (WGS) entry which is preliminary data.</text>
</comment>
<reference evidence="1" key="1">
    <citation type="submission" date="2019-12" db="EMBL/GenBank/DDBJ databases">
        <title>Genome sequencing and annotation of Brassica cretica.</title>
        <authorList>
            <person name="Studholme D.J."/>
            <person name="Sarris P."/>
        </authorList>
    </citation>
    <scope>NUCLEOTIDE SEQUENCE</scope>
    <source>
        <strain evidence="1">PFS-109/04</strain>
        <tissue evidence="1">Leaf</tissue>
    </source>
</reference>
<dbReference type="Proteomes" id="UP000712600">
    <property type="component" value="Unassembled WGS sequence"/>
</dbReference>
<evidence type="ECO:0000313" key="1">
    <source>
        <dbReference type="EMBL" id="KAF3583322.1"/>
    </source>
</evidence>